<dbReference type="AlphaFoldDB" id="A0A0E0BDB6"/>
<dbReference type="InterPro" id="IPR001878">
    <property type="entry name" value="Znf_CCHC"/>
</dbReference>
<keyword evidence="3 5" id="KW-0863">Zinc-finger</keyword>
<evidence type="ECO:0000256" key="3">
    <source>
        <dbReference type="ARBA" id="ARBA00022771"/>
    </source>
</evidence>
<dbReference type="Proteomes" id="UP000026961">
    <property type="component" value="Chromosome 10"/>
</dbReference>
<dbReference type="GO" id="GO:0003676">
    <property type="term" value="F:nucleic acid binding"/>
    <property type="evidence" value="ECO:0007669"/>
    <property type="project" value="InterPro"/>
</dbReference>
<feature type="domain" description="CCHC-type" evidence="7">
    <location>
        <begin position="170"/>
        <end position="185"/>
    </location>
</feature>
<keyword evidence="9" id="KW-1185">Reference proteome</keyword>
<dbReference type="Gramene" id="OGLUM10G17550.1">
    <property type="protein sequence ID" value="OGLUM10G17550.1"/>
    <property type="gene ID" value="OGLUM10G17550"/>
</dbReference>
<keyword evidence="2" id="KW-0677">Repeat</keyword>
<dbReference type="PROSITE" id="PS50158">
    <property type="entry name" value="ZF_CCHC"/>
    <property type="match status" value="4"/>
</dbReference>
<feature type="domain" description="CCHC-type" evidence="7">
    <location>
        <begin position="132"/>
        <end position="147"/>
    </location>
</feature>
<dbReference type="Pfam" id="PF00098">
    <property type="entry name" value="zf-CCHC"/>
    <property type="match status" value="4"/>
</dbReference>
<evidence type="ECO:0000259" key="7">
    <source>
        <dbReference type="PROSITE" id="PS50158"/>
    </source>
</evidence>
<evidence type="ECO:0000313" key="8">
    <source>
        <dbReference type="EnsemblPlants" id="OGLUM10G17550.1"/>
    </source>
</evidence>
<dbReference type="Gene3D" id="4.10.60.10">
    <property type="entry name" value="Zinc finger, CCHC-type"/>
    <property type="match status" value="3"/>
</dbReference>
<dbReference type="InterPro" id="IPR036875">
    <property type="entry name" value="Znf_CCHC_sf"/>
</dbReference>
<dbReference type="PANTHER" id="PTHR47103:SF8">
    <property type="entry name" value="DNA-BINDING PROTEIN"/>
    <property type="match status" value="1"/>
</dbReference>
<sequence>MARVGCSNADLSSHGPNPNPAIPNTYDHKTHVLSLRWSSGSDASSSSSSSRPRHLARHASPPLPIPIHSATPLAVAALRRRAPREQQPSPLRGYRSPPPKDRRIRTERTSYRDAPYRRDSRRGPSRFPNDLCNNCKRPGHFARDCPNVALCHACGLPGHIAAECSSKDLCWNCKEPGHMANSCPNEGICRNCGKSGHIARECSAPPMLPGVGLLPFVVARLLPSVVDTVMWSAVLAIRLVI</sequence>
<dbReference type="PANTHER" id="PTHR47103">
    <property type="entry name" value="DNA-BINDING PROTEIN"/>
    <property type="match status" value="1"/>
</dbReference>
<feature type="region of interest" description="Disordered" evidence="6">
    <location>
        <begin position="1"/>
        <end position="123"/>
    </location>
</feature>
<evidence type="ECO:0000313" key="9">
    <source>
        <dbReference type="Proteomes" id="UP000026961"/>
    </source>
</evidence>
<dbReference type="EnsemblPlants" id="OGLUM10G17550.1">
    <property type="protein sequence ID" value="OGLUM10G17550.1"/>
    <property type="gene ID" value="OGLUM10G17550"/>
</dbReference>
<dbReference type="SUPFAM" id="SSF57756">
    <property type="entry name" value="Retrovirus zinc finger-like domains"/>
    <property type="match status" value="2"/>
</dbReference>
<dbReference type="HOGENOM" id="CLU_1153232_0_0_1"/>
<reference evidence="8" key="2">
    <citation type="submission" date="2018-05" db="EMBL/GenBank/DDBJ databases">
        <title>OgluRS3 (Oryza glumaepatula Reference Sequence Version 3).</title>
        <authorList>
            <person name="Zhang J."/>
            <person name="Kudrna D."/>
            <person name="Lee S."/>
            <person name="Talag J."/>
            <person name="Welchert J."/>
            <person name="Wing R.A."/>
        </authorList>
    </citation>
    <scope>NUCLEOTIDE SEQUENCE [LARGE SCALE GENOMIC DNA]</scope>
</reference>
<accession>A0A0E0BDB6</accession>
<dbReference type="STRING" id="40148.A0A0E0BDB6"/>
<feature type="domain" description="CCHC-type" evidence="7">
    <location>
        <begin position="151"/>
        <end position="164"/>
    </location>
</feature>
<evidence type="ECO:0000256" key="4">
    <source>
        <dbReference type="ARBA" id="ARBA00022833"/>
    </source>
</evidence>
<dbReference type="GO" id="GO:0008270">
    <property type="term" value="F:zinc ion binding"/>
    <property type="evidence" value="ECO:0007669"/>
    <property type="project" value="UniProtKB-KW"/>
</dbReference>
<organism evidence="8">
    <name type="scientific">Oryza glumipatula</name>
    <dbReference type="NCBI Taxonomy" id="40148"/>
    <lineage>
        <taxon>Eukaryota</taxon>
        <taxon>Viridiplantae</taxon>
        <taxon>Streptophyta</taxon>
        <taxon>Embryophyta</taxon>
        <taxon>Tracheophyta</taxon>
        <taxon>Spermatophyta</taxon>
        <taxon>Magnoliopsida</taxon>
        <taxon>Liliopsida</taxon>
        <taxon>Poales</taxon>
        <taxon>Poaceae</taxon>
        <taxon>BOP clade</taxon>
        <taxon>Oryzoideae</taxon>
        <taxon>Oryzeae</taxon>
        <taxon>Oryzinae</taxon>
        <taxon>Oryza</taxon>
    </lineage>
</organism>
<dbReference type="eggNOG" id="KOG3070">
    <property type="taxonomic scope" value="Eukaryota"/>
</dbReference>
<feature type="compositionally biased region" description="Low complexity" evidence="6">
    <location>
        <begin position="33"/>
        <end position="50"/>
    </location>
</feature>
<evidence type="ECO:0000256" key="1">
    <source>
        <dbReference type="ARBA" id="ARBA00022723"/>
    </source>
</evidence>
<proteinExistence type="predicted"/>
<evidence type="ECO:0000256" key="2">
    <source>
        <dbReference type="ARBA" id="ARBA00022737"/>
    </source>
</evidence>
<feature type="compositionally biased region" description="Basic and acidic residues" evidence="6">
    <location>
        <begin position="98"/>
        <end position="122"/>
    </location>
</feature>
<evidence type="ECO:0000256" key="5">
    <source>
        <dbReference type="PROSITE-ProRule" id="PRU00047"/>
    </source>
</evidence>
<evidence type="ECO:0000256" key="6">
    <source>
        <dbReference type="SAM" id="MobiDB-lite"/>
    </source>
</evidence>
<name>A0A0E0BDB6_9ORYZ</name>
<dbReference type="SMART" id="SM00343">
    <property type="entry name" value="ZnF_C2HC"/>
    <property type="match status" value="4"/>
</dbReference>
<keyword evidence="1" id="KW-0479">Metal-binding</keyword>
<keyword evidence="4" id="KW-0862">Zinc</keyword>
<feature type="domain" description="CCHC-type" evidence="7">
    <location>
        <begin position="189"/>
        <end position="202"/>
    </location>
</feature>
<reference evidence="8" key="1">
    <citation type="submission" date="2015-04" db="UniProtKB">
        <authorList>
            <consortium name="EnsemblPlants"/>
        </authorList>
    </citation>
    <scope>IDENTIFICATION</scope>
</reference>
<protein>
    <recommendedName>
        <fullName evidence="7">CCHC-type domain-containing protein</fullName>
    </recommendedName>
</protein>